<evidence type="ECO:0000259" key="6">
    <source>
        <dbReference type="Pfam" id="PF04130"/>
    </source>
</evidence>
<dbReference type="GO" id="GO:0051011">
    <property type="term" value="F:microtubule minus-end binding"/>
    <property type="evidence" value="ECO:0007669"/>
    <property type="project" value="TreeGrafter"/>
</dbReference>
<dbReference type="InterPro" id="IPR042241">
    <property type="entry name" value="GCP_C_sf"/>
</dbReference>
<dbReference type="GO" id="GO:0000278">
    <property type="term" value="P:mitotic cell cycle"/>
    <property type="evidence" value="ECO:0007669"/>
    <property type="project" value="TreeGrafter"/>
</dbReference>
<dbReference type="InterPro" id="IPR041470">
    <property type="entry name" value="GCP_N"/>
</dbReference>
<keyword evidence="2 5" id="KW-0963">Cytoplasm</keyword>
<organism evidence="8 9">
    <name type="scientific">Rozella allomycis (strain CSF55)</name>
    <dbReference type="NCBI Taxonomy" id="988480"/>
    <lineage>
        <taxon>Eukaryota</taxon>
        <taxon>Fungi</taxon>
        <taxon>Fungi incertae sedis</taxon>
        <taxon>Cryptomycota</taxon>
        <taxon>Cryptomycota incertae sedis</taxon>
        <taxon>Rozella</taxon>
    </lineage>
</organism>
<dbReference type="PANTHER" id="PTHR19302:SF13">
    <property type="entry name" value="GAMMA-TUBULIN COMPLEX COMPONENT 2"/>
    <property type="match status" value="1"/>
</dbReference>
<dbReference type="GO" id="GO:0043015">
    <property type="term" value="F:gamma-tubulin binding"/>
    <property type="evidence" value="ECO:0007669"/>
    <property type="project" value="InterPro"/>
</dbReference>
<feature type="domain" description="Gamma tubulin complex component C-terminal" evidence="6">
    <location>
        <begin position="311"/>
        <end position="619"/>
    </location>
</feature>
<evidence type="ECO:0000313" key="8">
    <source>
        <dbReference type="EMBL" id="RKP20689.1"/>
    </source>
</evidence>
<sequence length="625" mass="74330">MTFLSSEESVIENDESLARHSFVVQEYLIMEDLLYVLIGIEGNYVKFKREGEGIVFEVDNGLDGTLFQMVERMLCMSEWYLFLKRFCDEHAKFEYGFVQHAFCHCVREILQDYLTLIAQLEYQFNRNELTLQRFWFYVQPMQSKMKGIYSLAMSIEKSNCKGGSLLSLIYDTYICYSGDEKIKEMYCNILRVTSEPYYEMIFGWMSKGEIRDPYEEFMIKEQPEYSKEDLKEDFNDGFWTSRFVFVNDRTPTFLEKYQKEILQGGKCVNVMKEFKKNFKKMKFQDFNKNKISEMNIEANESLVNFLKEKKLKSHILSLKQFFLLERGDFLTHFMDISSDELAKKNREMSMTKLQSLLELSLKSGTSAFNENHECVKCDFSIMSLYEQLKRIISVNENGMIERMRNELNGFESFILDYQVEFPVSLIVSKKVLTKYQIIFRHLFNCKHIERLLSETFSELKPYSIPLGDSIRQKMLNFIENIQYYSYFEVIEPNWNYFINKLESAKLVDEILKIHSDFLDTCLKECMLSNEKLLLIFEKMINLCHLFCSSVFQMTSNQINLNEFNLQLSQLDQNFTLEAKKLVESLNYFAAADYEHHMSNFICFLFIVNLVCRLDYNFHYSNKEIN</sequence>
<dbReference type="GO" id="GO:0051225">
    <property type="term" value="P:spindle assembly"/>
    <property type="evidence" value="ECO:0007669"/>
    <property type="project" value="TreeGrafter"/>
</dbReference>
<feature type="domain" description="Gamma tubulin complex component protein N-terminal" evidence="7">
    <location>
        <begin position="31"/>
        <end position="302"/>
    </location>
</feature>
<dbReference type="EMBL" id="ML005032">
    <property type="protein sequence ID" value="RKP20689.1"/>
    <property type="molecule type" value="Genomic_DNA"/>
</dbReference>
<dbReference type="Pfam" id="PF17681">
    <property type="entry name" value="GCP_N_terminal"/>
    <property type="match status" value="1"/>
</dbReference>
<dbReference type="InterPro" id="IPR007259">
    <property type="entry name" value="GCP"/>
</dbReference>
<keyword evidence="4 5" id="KW-0206">Cytoskeleton</keyword>
<dbReference type="GO" id="GO:0005874">
    <property type="term" value="C:microtubule"/>
    <property type="evidence" value="ECO:0007669"/>
    <property type="project" value="UniProtKB-KW"/>
</dbReference>
<evidence type="ECO:0000256" key="1">
    <source>
        <dbReference type="ARBA" id="ARBA00010337"/>
    </source>
</evidence>
<accession>A0A4V1J086</accession>
<evidence type="ECO:0000313" key="9">
    <source>
        <dbReference type="Proteomes" id="UP000281549"/>
    </source>
</evidence>
<dbReference type="GO" id="GO:0000930">
    <property type="term" value="C:gamma-tubulin complex"/>
    <property type="evidence" value="ECO:0007669"/>
    <property type="project" value="TreeGrafter"/>
</dbReference>
<dbReference type="InterPro" id="IPR040457">
    <property type="entry name" value="GCP_C"/>
</dbReference>
<dbReference type="Proteomes" id="UP000281549">
    <property type="component" value="Unassembled WGS sequence"/>
</dbReference>
<dbReference type="GO" id="GO:0007020">
    <property type="term" value="P:microtubule nucleation"/>
    <property type="evidence" value="ECO:0007669"/>
    <property type="project" value="InterPro"/>
</dbReference>
<dbReference type="Pfam" id="PF04130">
    <property type="entry name" value="GCP_C_terminal"/>
    <property type="match status" value="1"/>
</dbReference>
<evidence type="ECO:0000256" key="2">
    <source>
        <dbReference type="ARBA" id="ARBA00022490"/>
    </source>
</evidence>
<protein>
    <recommendedName>
        <fullName evidence="5">Spindle pole body component</fullName>
    </recommendedName>
</protein>
<dbReference type="PANTHER" id="PTHR19302">
    <property type="entry name" value="GAMMA TUBULIN COMPLEX PROTEIN"/>
    <property type="match status" value="1"/>
</dbReference>
<dbReference type="GO" id="GO:0031122">
    <property type="term" value="P:cytoplasmic microtubule organization"/>
    <property type="evidence" value="ECO:0007669"/>
    <property type="project" value="TreeGrafter"/>
</dbReference>
<dbReference type="GO" id="GO:0000922">
    <property type="term" value="C:spindle pole"/>
    <property type="evidence" value="ECO:0007669"/>
    <property type="project" value="InterPro"/>
</dbReference>
<comment type="similarity">
    <text evidence="1 5">Belongs to the TUBGCP family.</text>
</comment>
<reference evidence="9" key="1">
    <citation type="journal article" date="2018" name="Nat. Microbiol.">
        <title>Leveraging single-cell genomics to expand the fungal tree of life.</title>
        <authorList>
            <person name="Ahrendt S.R."/>
            <person name="Quandt C.A."/>
            <person name="Ciobanu D."/>
            <person name="Clum A."/>
            <person name="Salamov A."/>
            <person name="Andreopoulos B."/>
            <person name="Cheng J.F."/>
            <person name="Woyke T."/>
            <person name="Pelin A."/>
            <person name="Henrissat B."/>
            <person name="Reynolds N.K."/>
            <person name="Benny G.L."/>
            <person name="Smith M.E."/>
            <person name="James T.Y."/>
            <person name="Grigoriev I.V."/>
        </authorList>
    </citation>
    <scope>NUCLEOTIDE SEQUENCE [LARGE SCALE GENOMIC DNA]</scope>
    <source>
        <strain evidence="9">CSF55</strain>
    </source>
</reference>
<keyword evidence="3 5" id="KW-0493">Microtubule</keyword>
<dbReference type="GO" id="GO:0051321">
    <property type="term" value="P:meiotic cell cycle"/>
    <property type="evidence" value="ECO:0007669"/>
    <property type="project" value="TreeGrafter"/>
</dbReference>
<evidence type="ECO:0000256" key="3">
    <source>
        <dbReference type="ARBA" id="ARBA00022701"/>
    </source>
</evidence>
<gene>
    <name evidence="8" type="ORF">ROZALSC1DRAFT_12395</name>
</gene>
<evidence type="ECO:0000256" key="4">
    <source>
        <dbReference type="ARBA" id="ARBA00023212"/>
    </source>
</evidence>
<name>A0A4V1J086_ROZAC</name>
<comment type="subcellular location">
    <subcellularLocation>
        <location evidence="5">Cytoplasm</location>
        <location evidence="5">Cytoskeleton</location>
        <location evidence="5">Microtubule organizing center</location>
    </subcellularLocation>
</comment>
<evidence type="ECO:0000259" key="7">
    <source>
        <dbReference type="Pfam" id="PF17681"/>
    </source>
</evidence>
<evidence type="ECO:0000256" key="5">
    <source>
        <dbReference type="RuleBase" id="RU363050"/>
    </source>
</evidence>
<dbReference type="GO" id="GO:0005816">
    <property type="term" value="C:spindle pole body"/>
    <property type="evidence" value="ECO:0007669"/>
    <property type="project" value="UniProtKB-ARBA"/>
</dbReference>
<proteinExistence type="inferred from homology"/>
<dbReference type="AlphaFoldDB" id="A0A4V1J086"/>
<dbReference type="Gene3D" id="1.20.120.1900">
    <property type="entry name" value="Gamma-tubulin complex, C-terminal domain"/>
    <property type="match status" value="1"/>
</dbReference>